<dbReference type="PANTHER" id="PTHR15272">
    <property type="entry name" value="CHROMATIN ASSEMBLY FACTOR 1 SUBUNIT A CAF-1 SUBUNIT A"/>
    <property type="match status" value="1"/>
</dbReference>
<dbReference type="InterPro" id="IPR022043">
    <property type="entry name" value="CAF1A_DD"/>
</dbReference>
<dbReference type="GO" id="GO:0005634">
    <property type="term" value="C:nucleus"/>
    <property type="evidence" value="ECO:0007669"/>
    <property type="project" value="UniProtKB-SubCell"/>
</dbReference>
<dbReference type="GO" id="GO:0006334">
    <property type="term" value="P:nucleosome assembly"/>
    <property type="evidence" value="ECO:0007669"/>
    <property type="project" value="TreeGrafter"/>
</dbReference>
<evidence type="ECO:0000256" key="1">
    <source>
        <dbReference type="ARBA" id="ARBA00004123"/>
    </source>
</evidence>
<evidence type="ECO:0000256" key="4">
    <source>
        <dbReference type="ARBA" id="ARBA00023242"/>
    </source>
</evidence>
<evidence type="ECO:0000256" key="3">
    <source>
        <dbReference type="ARBA" id="ARBA00023204"/>
    </source>
</evidence>
<sequence>MATPSSDVCMTPCDTPLSSPVASEKKRKEPQDEEAITKQPSGSEEPSPEAATPRKKLKLDVNANENGPAPIAELRSGKVHFQEKKLNLQGQPSTITELGSFFSYNSEQIEPSSTFPLQFKGLLAKLVEESEYDLPRLSKWIRKQLYPSTIEDGDAEAGDNSLPDSVIRDAIGDIAQRRNYGLQDDKVAPANLAIWRWEVRDMALFPPEMADIIKARRAKREQAAAILKYAHDSLAPEERSALFTAKRGSKGKLDSSTSTKEAKDKEREQKAAEQAAEKERKAAEKALEKERKAAEKAAEKERKAAERKAEKERKDAEKRAIQEAEELKKAQSQKSLNGFFTPIKKEAKKEIVEELPERNDLCDRFLPFHVKENTELAPTNRFHRDVPDSVVDTLFKNELRTEDLLEEYKREAKQSRRNRQIQRSTRSQEGPTDMEVDEDPVVAKLRKEKWKLLQFGGEIRPPYWGTFSKRSVHISGRRPLGHDPSLDYEVDSADEWEEDEPGEELKSEDEEEEEDDGDAPEEEEKDWLVPHGYLSDDEGEEKDDEEVRGGGQELDVTKRRLIEPLIPVMIGLVSDAEVADSSHPLHEYRIVPLSNAPVDPFEVVAAPSETATPKRKIASSRKAIFPDELLSLLISVSMS</sequence>
<dbReference type="GO" id="GO:0006281">
    <property type="term" value="P:DNA repair"/>
    <property type="evidence" value="ECO:0007669"/>
    <property type="project" value="UniProtKB-KW"/>
</dbReference>
<evidence type="ECO:0000259" key="6">
    <source>
        <dbReference type="Pfam" id="PF12253"/>
    </source>
</evidence>
<feature type="region of interest" description="Disordered" evidence="5">
    <location>
        <begin position="243"/>
        <end position="340"/>
    </location>
</feature>
<dbReference type="Pfam" id="PF12253">
    <property type="entry name" value="CAF1A_dimeriz"/>
    <property type="match status" value="1"/>
</dbReference>
<dbReference type="EMBL" id="JADGJD010000328">
    <property type="protein sequence ID" value="KAJ3052083.1"/>
    <property type="molecule type" value="Genomic_DNA"/>
</dbReference>
<protein>
    <recommendedName>
        <fullName evidence="6">Chromatin assembly factor 1 subunit A dimerization domain-containing protein</fullName>
    </recommendedName>
</protein>
<name>A0AAD5X1Y7_9FUNG</name>
<dbReference type="GO" id="GO:0033186">
    <property type="term" value="C:CAF-1 complex"/>
    <property type="evidence" value="ECO:0007669"/>
    <property type="project" value="TreeGrafter"/>
</dbReference>
<feature type="compositionally biased region" description="Acidic residues" evidence="5">
    <location>
        <begin position="486"/>
        <end position="525"/>
    </location>
</feature>
<comment type="subcellular location">
    <subcellularLocation>
        <location evidence="1">Nucleus</location>
    </subcellularLocation>
</comment>
<feature type="region of interest" description="Disordered" evidence="5">
    <location>
        <begin position="1"/>
        <end position="71"/>
    </location>
</feature>
<accession>A0AAD5X1Y7</accession>
<keyword evidence="4" id="KW-0539">Nucleus</keyword>
<dbReference type="PANTHER" id="PTHR15272:SF0">
    <property type="entry name" value="CHROMATIN ASSEMBLY FACTOR 1 SUBUNIT A"/>
    <property type="match status" value="1"/>
</dbReference>
<keyword evidence="3" id="KW-0234">DNA repair</keyword>
<feature type="region of interest" description="Disordered" evidence="5">
    <location>
        <begin position="475"/>
        <end position="552"/>
    </location>
</feature>
<evidence type="ECO:0000313" key="7">
    <source>
        <dbReference type="EMBL" id="KAJ3052083.1"/>
    </source>
</evidence>
<comment type="caution">
    <text evidence="7">The sequence shown here is derived from an EMBL/GenBank/DDBJ whole genome shotgun (WGS) entry which is preliminary data.</text>
</comment>
<evidence type="ECO:0000256" key="2">
    <source>
        <dbReference type="ARBA" id="ARBA00022763"/>
    </source>
</evidence>
<gene>
    <name evidence="7" type="ORF">HK097_006909</name>
</gene>
<evidence type="ECO:0000256" key="5">
    <source>
        <dbReference type="SAM" id="MobiDB-lite"/>
    </source>
</evidence>
<feature type="domain" description="Chromatin assembly factor 1 subunit A dimerization" evidence="6">
    <location>
        <begin position="451"/>
        <end position="519"/>
    </location>
</feature>
<evidence type="ECO:0000313" key="8">
    <source>
        <dbReference type="Proteomes" id="UP001212841"/>
    </source>
</evidence>
<keyword evidence="8" id="KW-1185">Reference proteome</keyword>
<reference evidence="7" key="1">
    <citation type="submission" date="2020-05" db="EMBL/GenBank/DDBJ databases">
        <title>Phylogenomic resolution of chytrid fungi.</title>
        <authorList>
            <person name="Stajich J.E."/>
            <person name="Amses K."/>
            <person name="Simmons R."/>
            <person name="Seto K."/>
            <person name="Myers J."/>
            <person name="Bonds A."/>
            <person name="Quandt C.A."/>
            <person name="Barry K."/>
            <person name="Liu P."/>
            <person name="Grigoriev I."/>
            <person name="Longcore J.E."/>
            <person name="James T.Y."/>
        </authorList>
    </citation>
    <scope>NUCLEOTIDE SEQUENCE</scope>
    <source>
        <strain evidence="7">JEL0318</strain>
    </source>
</reference>
<keyword evidence="2" id="KW-0227">DNA damage</keyword>
<feature type="compositionally biased region" description="Basic and acidic residues" evidence="5">
    <location>
        <begin position="260"/>
        <end position="329"/>
    </location>
</feature>
<feature type="compositionally biased region" description="Polar residues" evidence="5">
    <location>
        <begin position="421"/>
        <end position="430"/>
    </location>
</feature>
<organism evidence="7 8">
    <name type="scientific">Rhizophlyctis rosea</name>
    <dbReference type="NCBI Taxonomy" id="64517"/>
    <lineage>
        <taxon>Eukaryota</taxon>
        <taxon>Fungi</taxon>
        <taxon>Fungi incertae sedis</taxon>
        <taxon>Chytridiomycota</taxon>
        <taxon>Chytridiomycota incertae sedis</taxon>
        <taxon>Chytridiomycetes</taxon>
        <taxon>Rhizophlyctidales</taxon>
        <taxon>Rhizophlyctidaceae</taxon>
        <taxon>Rhizophlyctis</taxon>
    </lineage>
</organism>
<dbReference type="AlphaFoldDB" id="A0AAD5X1Y7"/>
<dbReference type="Proteomes" id="UP001212841">
    <property type="component" value="Unassembled WGS sequence"/>
</dbReference>
<feature type="region of interest" description="Disordered" evidence="5">
    <location>
        <begin position="410"/>
        <end position="440"/>
    </location>
</feature>
<proteinExistence type="predicted"/>
<feature type="compositionally biased region" description="Acidic residues" evidence="5">
    <location>
        <begin position="535"/>
        <end position="546"/>
    </location>
</feature>